<feature type="domain" description="PIR2-like helical" evidence="1">
    <location>
        <begin position="249"/>
        <end position="360"/>
    </location>
</feature>
<keyword evidence="3" id="KW-1185">Reference proteome</keyword>
<dbReference type="AlphaFoldDB" id="A0A5J9TNC8"/>
<dbReference type="Gramene" id="TVU12727">
    <property type="protein sequence ID" value="TVU12727"/>
    <property type="gene ID" value="EJB05_46382"/>
</dbReference>
<protein>
    <recommendedName>
        <fullName evidence="1">PIR2-like helical domain-containing protein</fullName>
    </recommendedName>
</protein>
<name>A0A5J9TNC8_9POAL</name>
<feature type="domain" description="PIR2-like helical" evidence="1">
    <location>
        <begin position="59"/>
        <end position="137"/>
    </location>
</feature>
<dbReference type="OrthoDB" id="688473at2759"/>
<dbReference type="PANTHER" id="PTHR33120">
    <property type="entry name" value="EXPRESSED PROTEIN-RELATED"/>
    <property type="match status" value="1"/>
</dbReference>
<feature type="non-terminal residue" evidence="2">
    <location>
        <position position="1"/>
    </location>
</feature>
<organism evidence="2 3">
    <name type="scientific">Eragrostis curvula</name>
    <name type="common">weeping love grass</name>
    <dbReference type="NCBI Taxonomy" id="38414"/>
    <lineage>
        <taxon>Eukaryota</taxon>
        <taxon>Viridiplantae</taxon>
        <taxon>Streptophyta</taxon>
        <taxon>Embryophyta</taxon>
        <taxon>Tracheophyta</taxon>
        <taxon>Spermatophyta</taxon>
        <taxon>Magnoliopsida</taxon>
        <taxon>Liliopsida</taxon>
        <taxon>Poales</taxon>
        <taxon>Poaceae</taxon>
        <taxon>PACMAD clade</taxon>
        <taxon>Chloridoideae</taxon>
        <taxon>Eragrostideae</taxon>
        <taxon>Eragrostidinae</taxon>
        <taxon>Eragrostis</taxon>
    </lineage>
</organism>
<evidence type="ECO:0000313" key="3">
    <source>
        <dbReference type="Proteomes" id="UP000324897"/>
    </source>
</evidence>
<dbReference type="InterPro" id="IPR046527">
    <property type="entry name" value="PIR2-like_helical"/>
</dbReference>
<accession>A0A5J9TNC8</accession>
<reference evidence="2 3" key="1">
    <citation type="journal article" date="2019" name="Sci. Rep.">
        <title>A high-quality genome of Eragrostis curvula grass provides insights into Poaceae evolution and supports new strategies to enhance forage quality.</title>
        <authorList>
            <person name="Carballo J."/>
            <person name="Santos B.A.C.M."/>
            <person name="Zappacosta D."/>
            <person name="Garbus I."/>
            <person name="Selva J.P."/>
            <person name="Gallo C.A."/>
            <person name="Diaz A."/>
            <person name="Albertini E."/>
            <person name="Caccamo M."/>
            <person name="Echenique V."/>
        </authorList>
    </citation>
    <scope>NUCLEOTIDE SEQUENCE [LARGE SCALE GENOMIC DNA]</scope>
    <source>
        <strain evidence="3">cv. Victoria</strain>
        <tissue evidence="2">Leaf</tissue>
    </source>
</reference>
<dbReference type="EMBL" id="RWGY01000039">
    <property type="protein sequence ID" value="TVU12727.1"/>
    <property type="molecule type" value="Genomic_DNA"/>
</dbReference>
<comment type="caution">
    <text evidence="2">The sequence shown here is derived from an EMBL/GenBank/DDBJ whole genome shotgun (WGS) entry which is preliminary data.</text>
</comment>
<dbReference type="Proteomes" id="UP000324897">
    <property type="component" value="Chromosome 3"/>
</dbReference>
<dbReference type="PANTHER" id="PTHR33120:SF57">
    <property type="entry name" value="PIR2-LIKE HELICAL DOMAIN-CONTAINING PROTEIN"/>
    <property type="match status" value="1"/>
</dbReference>
<evidence type="ECO:0000313" key="2">
    <source>
        <dbReference type="EMBL" id="TVU12727.1"/>
    </source>
</evidence>
<sequence length="503" mass="55557">MGGGILASPPGSGGGVVYGPRNLEDKFKFYEMDDETRRVLGKIDKMYSRLKKLIDKESAIDIHAFCFGLLDPASNVIVNSVISKPKPAPAAAQKAEGEHVYADTTTTIRRSSFAGLVAFLTHLFPYATAYLDAADADPAVRLLLRHHRRGSRDRAQVHPDPRRLVLGWKLLSPHLKNLASELSRSRATPDTAVRRVLAATKDTETSPLYLHLDQSWELASSRRAPRRSIPNNKALPSPRAAMKRMLIATIHGFYVQALARLPTDELRARYLRSMLKGGNSYGPLDPVSNIIVNTLWYEHNFPVTSSEQVTLRTISTKCLRRAAARSLYGLVSFPCTRYPSLTPDQALQRLLAAGADLRVADPNLFDDATRRDNKKLMSWSGCFLPVGWCRIRPSVSAVEAYASAATATFHPDPPAQQQLLGSPGSVYRLKTETEMLLQDGRTLTSELLVILSKASALHGKGPQSREDKLAQIKATQNLAAWLLISDLCHQQAIVDRKPRLPTS</sequence>
<evidence type="ECO:0000259" key="1">
    <source>
        <dbReference type="Pfam" id="PF20235"/>
    </source>
</evidence>
<dbReference type="Pfam" id="PF20235">
    <property type="entry name" value="PIR2-like_helical"/>
    <property type="match status" value="2"/>
</dbReference>
<gene>
    <name evidence="2" type="ORF">EJB05_46382</name>
</gene>
<proteinExistence type="predicted"/>